<dbReference type="NCBIfam" id="TIGR01843">
    <property type="entry name" value="type_I_hlyD"/>
    <property type="match status" value="1"/>
</dbReference>
<dbReference type="PRINTS" id="PR01490">
    <property type="entry name" value="RTXTOXIND"/>
</dbReference>
<feature type="domain" description="AprE-like long alpha-helical hairpin" evidence="11">
    <location>
        <begin position="72"/>
        <end position="244"/>
    </location>
</feature>
<dbReference type="RefSeq" id="WP_238250689.1">
    <property type="nucleotide sequence ID" value="NZ_BPQX01000043.1"/>
</dbReference>
<dbReference type="Gene3D" id="2.40.30.170">
    <property type="match status" value="1"/>
</dbReference>
<protein>
    <recommendedName>
        <fullName evidence="9">Membrane fusion protein (MFP) family protein</fullName>
    </recommendedName>
</protein>
<evidence type="ECO:0000256" key="7">
    <source>
        <dbReference type="ARBA" id="ARBA00022989"/>
    </source>
</evidence>
<evidence type="ECO:0000313" key="14">
    <source>
        <dbReference type="Proteomes" id="UP001236369"/>
    </source>
</evidence>
<dbReference type="InterPro" id="IPR050739">
    <property type="entry name" value="MFP"/>
</dbReference>
<comment type="caution">
    <text evidence="13">The sequence shown here is derived from an EMBL/GenBank/DDBJ whole genome shotgun (WGS) entry which is preliminary data.</text>
</comment>
<dbReference type="Proteomes" id="UP001236369">
    <property type="component" value="Unassembled WGS sequence"/>
</dbReference>
<evidence type="ECO:0000256" key="8">
    <source>
        <dbReference type="ARBA" id="ARBA00023136"/>
    </source>
</evidence>
<comment type="subcellular location">
    <subcellularLocation>
        <location evidence="1 9">Cell inner membrane</location>
        <topology evidence="1 9">Single-pass membrane protein</topology>
    </subcellularLocation>
</comment>
<dbReference type="InterPro" id="IPR058982">
    <property type="entry name" value="Beta-barrel_AprE"/>
</dbReference>
<keyword evidence="6" id="KW-0812">Transmembrane</keyword>
<evidence type="ECO:0000259" key="11">
    <source>
        <dbReference type="Pfam" id="PF25994"/>
    </source>
</evidence>
<dbReference type="Pfam" id="PF25994">
    <property type="entry name" value="HH_AprE"/>
    <property type="match status" value="1"/>
</dbReference>
<evidence type="ECO:0000256" key="10">
    <source>
        <dbReference type="SAM" id="Coils"/>
    </source>
</evidence>
<evidence type="ECO:0000259" key="12">
    <source>
        <dbReference type="Pfam" id="PF26002"/>
    </source>
</evidence>
<name>A0ABU0HPL0_9HYPH</name>
<evidence type="ECO:0000313" key="13">
    <source>
        <dbReference type="EMBL" id="MDQ0444259.1"/>
    </source>
</evidence>
<dbReference type="PANTHER" id="PTHR30386">
    <property type="entry name" value="MEMBRANE FUSION SUBUNIT OF EMRAB-TOLC MULTIDRUG EFFLUX PUMP"/>
    <property type="match status" value="1"/>
</dbReference>
<comment type="similarity">
    <text evidence="2 9">Belongs to the membrane fusion protein (MFP) (TC 8.A.1) family.</text>
</comment>
<dbReference type="PROSITE" id="PS00543">
    <property type="entry name" value="HLYD_FAMILY"/>
    <property type="match status" value="1"/>
</dbReference>
<evidence type="ECO:0000256" key="4">
    <source>
        <dbReference type="ARBA" id="ARBA00022475"/>
    </source>
</evidence>
<evidence type="ECO:0000256" key="2">
    <source>
        <dbReference type="ARBA" id="ARBA00009477"/>
    </source>
</evidence>
<feature type="domain" description="AprE-like beta-barrel" evidence="12">
    <location>
        <begin position="289"/>
        <end position="393"/>
    </location>
</feature>
<evidence type="ECO:0000256" key="5">
    <source>
        <dbReference type="ARBA" id="ARBA00022519"/>
    </source>
</evidence>
<accession>A0ABU0HPL0</accession>
<evidence type="ECO:0000256" key="9">
    <source>
        <dbReference type="RuleBase" id="RU365093"/>
    </source>
</evidence>
<dbReference type="Gene3D" id="2.40.50.100">
    <property type="match status" value="1"/>
</dbReference>
<proteinExistence type="inferred from homology"/>
<keyword evidence="7" id="KW-1133">Transmembrane helix</keyword>
<keyword evidence="8" id="KW-0472">Membrane</keyword>
<feature type="coiled-coil region" evidence="10">
    <location>
        <begin position="175"/>
        <end position="216"/>
    </location>
</feature>
<gene>
    <name evidence="13" type="ORF">QO016_003769</name>
</gene>
<dbReference type="EMBL" id="JAUSVV010000010">
    <property type="protein sequence ID" value="MDQ0444259.1"/>
    <property type="molecule type" value="Genomic_DNA"/>
</dbReference>
<dbReference type="PANTHER" id="PTHR30386:SF27">
    <property type="entry name" value="MEMBRANE FUSION PROTEIN (MFP) FAMILY PROTEIN"/>
    <property type="match status" value="1"/>
</dbReference>
<keyword evidence="10" id="KW-0175">Coiled coil</keyword>
<dbReference type="Pfam" id="PF26002">
    <property type="entry name" value="Beta-barrel_AprE"/>
    <property type="match status" value="1"/>
</dbReference>
<evidence type="ECO:0000256" key="6">
    <source>
        <dbReference type="ARBA" id="ARBA00022692"/>
    </source>
</evidence>
<organism evidence="13 14">
    <name type="scientific">Methylobacterium persicinum</name>
    <dbReference type="NCBI Taxonomy" id="374426"/>
    <lineage>
        <taxon>Bacteria</taxon>
        <taxon>Pseudomonadati</taxon>
        <taxon>Pseudomonadota</taxon>
        <taxon>Alphaproteobacteria</taxon>
        <taxon>Hyphomicrobiales</taxon>
        <taxon>Methylobacteriaceae</taxon>
        <taxon>Methylobacterium</taxon>
    </lineage>
</organism>
<reference evidence="13 14" key="1">
    <citation type="submission" date="2023-07" db="EMBL/GenBank/DDBJ databases">
        <title>Genomic Encyclopedia of Type Strains, Phase IV (KMG-IV): sequencing the most valuable type-strain genomes for metagenomic binning, comparative biology and taxonomic classification.</title>
        <authorList>
            <person name="Goeker M."/>
        </authorList>
    </citation>
    <scope>NUCLEOTIDE SEQUENCE [LARGE SCALE GENOMIC DNA]</scope>
    <source>
        <strain evidence="13 14">DSM 19562</strain>
    </source>
</reference>
<dbReference type="InterPro" id="IPR058781">
    <property type="entry name" value="HH_AprE-like"/>
</dbReference>
<keyword evidence="5 9" id="KW-0997">Cell inner membrane</keyword>
<evidence type="ECO:0000256" key="3">
    <source>
        <dbReference type="ARBA" id="ARBA00022448"/>
    </source>
</evidence>
<keyword evidence="14" id="KW-1185">Reference proteome</keyword>
<keyword evidence="4 9" id="KW-1003">Cell membrane</keyword>
<sequence>MAWSYLAHVDTVAVALGKVVPLGQVKVVQPLETAMIRAIRVEEGDHVDEGQLLVDLNPTEAQADLGTLLYNRAQAGLDAEVARVLATRDPAEPFRVLPDVDPALAAQNRQQAEREIERHLAAVAGIEADLAQKRAGLEANEAQVERARVLLPLLQERYTTLKGLYDKQYGARPPVLDAEQQLVEKRADLKAAEGTRRQIEAEARSLEAKLAEMRAAFLADATDRRTKALQKLAGLDHDITKTRQRESCRRLRAPVSGAVQGVKVHTPGAVVTTADVLMTVVPDGAGVEIDAQVLNDDIGFVAEGQPVEVKLEAFPFTRYGLVKGRVRKLGRDAASAGPNGVTPGSTAAAMATAAAADLAYPAKVTLDRDLLLVDGRHEPIRPGMRVSAGIRTGERRVLEYLLSPVVQAVQEAGRER</sequence>
<keyword evidence="3 9" id="KW-0813">Transport</keyword>
<evidence type="ECO:0000256" key="1">
    <source>
        <dbReference type="ARBA" id="ARBA00004377"/>
    </source>
</evidence>
<dbReference type="InterPro" id="IPR006144">
    <property type="entry name" value="Secretion_HlyD_CS"/>
</dbReference>
<dbReference type="InterPro" id="IPR010129">
    <property type="entry name" value="T1SS_HlyD"/>
</dbReference>
<dbReference type="Gene3D" id="1.10.287.470">
    <property type="entry name" value="Helix hairpin bin"/>
    <property type="match status" value="1"/>
</dbReference>